<evidence type="ECO:0000256" key="5">
    <source>
        <dbReference type="ARBA" id="ARBA00022617"/>
    </source>
</evidence>
<keyword evidence="6" id="KW-0808">Transferase</keyword>
<evidence type="ECO:0000256" key="3">
    <source>
        <dbReference type="ARBA" id="ARBA00012528"/>
    </source>
</evidence>
<dbReference type="GO" id="GO:0005886">
    <property type="term" value="C:plasma membrane"/>
    <property type="evidence" value="ECO:0007669"/>
    <property type="project" value="TreeGrafter"/>
</dbReference>
<dbReference type="Pfam" id="PF00990">
    <property type="entry name" value="GGDEF"/>
    <property type="match status" value="1"/>
</dbReference>
<organism evidence="14 15">
    <name type="scientific">Acinetobacter lwoffii</name>
    <dbReference type="NCBI Taxonomy" id="28090"/>
    <lineage>
        <taxon>Bacteria</taxon>
        <taxon>Pseudomonadati</taxon>
        <taxon>Pseudomonadota</taxon>
        <taxon>Gammaproteobacteria</taxon>
        <taxon>Moraxellales</taxon>
        <taxon>Moraxellaceae</taxon>
        <taxon>Acinetobacter</taxon>
    </lineage>
</organism>
<dbReference type="GO" id="GO:0019825">
    <property type="term" value="F:oxygen binding"/>
    <property type="evidence" value="ECO:0007669"/>
    <property type="project" value="InterPro"/>
</dbReference>
<dbReference type="CDD" id="cd01949">
    <property type="entry name" value="GGDEF"/>
    <property type="match status" value="1"/>
</dbReference>
<dbReference type="GO" id="GO:0043709">
    <property type="term" value="P:cell adhesion involved in single-species biofilm formation"/>
    <property type="evidence" value="ECO:0007669"/>
    <property type="project" value="TreeGrafter"/>
</dbReference>
<dbReference type="PROSITE" id="PS50887">
    <property type="entry name" value="GGDEF"/>
    <property type="match status" value="1"/>
</dbReference>
<evidence type="ECO:0000256" key="11">
    <source>
        <dbReference type="ARBA" id="ARBA00029839"/>
    </source>
</evidence>
<dbReference type="SUPFAM" id="SSF55073">
    <property type="entry name" value="Nucleotide cyclase"/>
    <property type="match status" value="1"/>
</dbReference>
<dbReference type="InterPro" id="IPR012292">
    <property type="entry name" value="Globin/Proto"/>
</dbReference>
<dbReference type="GO" id="GO:0052621">
    <property type="term" value="F:diguanylate cyclase activity"/>
    <property type="evidence" value="ECO:0007669"/>
    <property type="project" value="UniProtKB-EC"/>
</dbReference>
<accession>A0A9D2UTM9</accession>
<dbReference type="GO" id="GO:0020037">
    <property type="term" value="F:heme binding"/>
    <property type="evidence" value="ECO:0007669"/>
    <property type="project" value="InterPro"/>
</dbReference>
<dbReference type="InterPro" id="IPR043128">
    <property type="entry name" value="Rev_trsase/Diguanyl_cyclase"/>
</dbReference>
<comment type="catalytic activity">
    <reaction evidence="12">
        <text>2 GTP = 3',3'-c-di-GMP + 2 diphosphate</text>
        <dbReference type="Rhea" id="RHEA:24898"/>
        <dbReference type="ChEBI" id="CHEBI:33019"/>
        <dbReference type="ChEBI" id="CHEBI:37565"/>
        <dbReference type="ChEBI" id="CHEBI:58805"/>
        <dbReference type="EC" id="2.7.7.65"/>
    </reaction>
</comment>
<evidence type="ECO:0000256" key="8">
    <source>
        <dbReference type="ARBA" id="ARBA00022741"/>
    </source>
</evidence>
<gene>
    <name evidence="14" type="ORF">K8V79_09840</name>
</gene>
<evidence type="ECO:0000256" key="2">
    <source>
        <dbReference type="ARBA" id="ARBA00001971"/>
    </source>
</evidence>
<dbReference type="InterPro" id="IPR000160">
    <property type="entry name" value="GGDEF_dom"/>
</dbReference>
<dbReference type="Pfam" id="PF21118">
    <property type="entry name" value="DosC_2nd"/>
    <property type="match status" value="1"/>
</dbReference>
<evidence type="ECO:0000259" key="13">
    <source>
        <dbReference type="PROSITE" id="PS50887"/>
    </source>
</evidence>
<dbReference type="CDD" id="cd14757">
    <property type="entry name" value="GS_EcDosC-like_GGDEF"/>
    <property type="match status" value="1"/>
</dbReference>
<dbReference type="GO" id="GO:0046872">
    <property type="term" value="F:metal ion binding"/>
    <property type="evidence" value="ECO:0007669"/>
    <property type="project" value="UniProtKB-KW"/>
</dbReference>
<feature type="domain" description="GGDEF" evidence="13">
    <location>
        <begin position="321"/>
        <end position="454"/>
    </location>
</feature>
<evidence type="ECO:0000256" key="9">
    <source>
        <dbReference type="ARBA" id="ARBA00022842"/>
    </source>
</evidence>
<comment type="caution">
    <text evidence="14">The sequence shown here is derived from an EMBL/GenBank/DDBJ whole genome shotgun (WGS) entry which is preliminary data.</text>
</comment>
<dbReference type="Gene3D" id="3.30.70.270">
    <property type="match status" value="1"/>
</dbReference>
<evidence type="ECO:0000256" key="4">
    <source>
        <dbReference type="ARBA" id="ARBA00015125"/>
    </source>
</evidence>
<dbReference type="FunFam" id="3.30.70.270:FF:000001">
    <property type="entry name" value="Diguanylate cyclase domain protein"/>
    <property type="match status" value="1"/>
</dbReference>
<keyword evidence="10" id="KW-0408">Iron</keyword>
<protein>
    <recommendedName>
        <fullName evidence="4">Diguanylate cyclase DosC</fullName>
        <ecNumber evidence="3">2.7.7.65</ecNumber>
    </recommendedName>
    <alternativeName>
        <fullName evidence="11">Direct oxygen-sensing cyclase</fullName>
    </alternativeName>
</protein>
<dbReference type="InterPro" id="IPR044398">
    <property type="entry name" value="Globin-sensor_dom"/>
</dbReference>
<dbReference type="AlphaFoldDB" id="A0A9D2UTM9"/>
<dbReference type="InterPro" id="IPR009050">
    <property type="entry name" value="Globin-like_sf"/>
</dbReference>
<dbReference type="InterPro" id="IPR029787">
    <property type="entry name" value="Nucleotide_cyclase"/>
</dbReference>
<dbReference type="SUPFAM" id="SSF46458">
    <property type="entry name" value="Globin-like"/>
    <property type="match status" value="1"/>
</dbReference>
<dbReference type="EC" id="2.7.7.65" evidence="3"/>
<dbReference type="GO" id="GO:0000166">
    <property type="term" value="F:nucleotide binding"/>
    <property type="evidence" value="ECO:0007669"/>
    <property type="project" value="UniProtKB-KW"/>
</dbReference>
<dbReference type="NCBIfam" id="TIGR00254">
    <property type="entry name" value="GGDEF"/>
    <property type="match status" value="1"/>
</dbReference>
<name>A0A9D2UTM9_ACILW</name>
<evidence type="ECO:0000256" key="1">
    <source>
        <dbReference type="ARBA" id="ARBA00001946"/>
    </source>
</evidence>
<keyword evidence="7" id="KW-0479">Metal-binding</keyword>
<reference evidence="14" key="1">
    <citation type="journal article" date="2021" name="PeerJ">
        <title>Extensive microbial diversity within the chicken gut microbiome revealed by metagenomics and culture.</title>
        <authorList>
            <person name="Gilroy R."/>
            <person name="Ravi A."/>
            <person name="Getino M."/>
            <person name="Pursley I."/>
            <person name="Horton D.L."/>
            <person name="Alikhan N.F."/>
            <person name="Baker D."/>
            <person name="Gharbi K."/>
            <person name="Hall N."/>
            <person name="Watson M."/>
            <person name="Adriaenssens E.M."/>
            <person name="Foster-Nyarko E."/>
            <person name="Jarju S."/>
            <person name="Secka A."/>
            <person name="Antonio M."/>
            <person name="Oren A."/>
            <person name="Chaudhuri R.R."/>
            <person name="La Ragione R."/>
            <person name="Hildebrand F."/>
            <person name="Pallen M.J."/>
        </authorList>
    </citation>
    <scope>NUCLEOTIDE SEQUENCE</scope>
    <source>
        <strain evidence="14">CHK135-1449</strain>
    </source>
</reference>
<evidence type="ECO:0000256" key="10">
    <source>
        <dbReference type="ARBA" id="ARBA00023004"/>
    </source>
</evidence>
<evidence type="ECO:0000313" key="14">
    <source>
        <dbReference type="EMBL" id="HJF28526.1"/>
    </source>
</evidence>
<evidence type="ECO:0000313" key="15">
    <source>
        <dbReference type="Proteomes" id="UP000787156"/>
    </source>
</evidence>
<dbReference type="Pfam" id="PF11563">
    <property type="entry name" value="Protoglobin"/>
    <property type="match status" value="1"/>
</dbReference>
<dbReference type="InterPro" id="IPR050469">
    <property type="entry name" value="Diguanylate_Cyclase"/>
</dbReference>
<dbReference type="GO" id="GO:1902201">
    <property type="term" value="P:negative regulation of bacterial-type flagellum-dependent cell motility"/>
    <property type="evidence" value="ECO:0007669"/>
    <property type="project" value="TreeGrafter"/>
</dbReference>
<sequence>MNNENMAMLAEQWEQICQNYSSDALLQALQFVQEHSVILVDEFYKNMLLEKESAQFLTDKLVQQRLHTTLIQWLSESFSVPVNKDYMQAVQRQAMVGHVHARIGIPAWLIMRGVREIQYMVFQLLGLNPSAHAFTTCSYIIEVMGFATEIMCRSYEAKTVANQEIKHSYRVFSAMQDVAVQKDKQRSALLDWENDLMFKVFSGTGPFRHPMLSKSEFGLWFIHKAAYAFAESDQVDLVIKRIYQVDEVNKAVGECTENTNMLGLIQHIRDINREIQHLVDQLFQVADYIEAGNDSLTQLLNRRYLNTIISREISYSRQNQTPLSLLAIDADFFKNINDKFGHAAGDVALKFIAEALQRYSQGSDYAFRLGGEEFLLLLVDADEKRTRHIAESIRQYVENSLINDGQGQCFKLTVSIGCVLFDGHPDYQKFLDAADAALYMAKNTGRNLVYMAKSPSCGQIKQQRRA</sequence>
<dbReference type="PANTHER" id="PTHR45138:SF9">
    <property type="entry name" value="DIGUANYLATE CYCLASE DGCM-RELATED"/>
    <property type="match status" value="1"/>
</dbReference>
<dbReference type="EMBL" id="DYWX01000104">
    <property type="protein sequence ID" value="HJF28526.1"/>
    <property type="molecule type" value="Genomic_DNA"/>
</dbReference>
<proteinExistence type="predicted"/>
<comment type="cofactor">
    <cofactor evidence="2">
        <name>heme</name>
        <dbReference type="ChEBI" id="CHEBI:30413"/>
    </cofactor>
</comment>
<dbReference type="Gene3D" id="1.10.490.10">
    <property type="entry name" value="Globins"/>
    <property type="match status" value="1"/>
</dbReference>
<dbReference type="InterPro" id="IPR039435">
    <property type="entry name" value="DosC_GS"/>
</dbReference>
<dbReference type="SMART" id="SM00267">
    <property type="entry name" value="GGDEF"/>
    <property type="match status" value="1"/>
</dbReference>
<keyword evidence="9" id="KW-0460">Magnesium</keyword>
<dbReference type="PANTHER" id="PTHR45138">
    <property type="entry name" value="REGULATORY COMPONENTS OF SENSORY TRANSDUCTION SYSTEM"/>
    <property type="match status" value="1"/>
</dbReference>
<keyword evidence="5" id="KW-0349">Heme</keyword>
<evidence type="ECO:0000256" key="6">
    <source>
        <dbReference type="ARBA" id="ARBA00022679"/>
    </source>
</evidence>
<evidence type="ECO:0000256" key="12">
    <source>
        <dbReference type="ARBA" id="ARBA00034247"/>
    </source>
</evidence>
<reference evidence="14" key="2">
    <citation type="submission" date="2021-09" db="EMBL/GenBank/DDBJ databases">
        <authorList>
            <person name="Gilroy R."/>
        </authorList>
    </citation>
    <scope>NUCLEOTIDE SEQUENCE</scope>
    <source>
        <strain evidence="14">CHK135-1449</strain>
    </source>
</reference>
<dbReference type="InterPro" id="IPR048442">
    <property type="entry name" value="DosC_2nd"/>
</dbReference>
<evidence type="ECO:0000256" key="7">
    <source>
        <dbReference type="ARBA" id="ARBA00022723"/>
    </source>
</evidence>
<dbReference type="Proteomes" id="UP000787156">
    <property type="component" value="Unassembled WGS sequence"/>
</dbReference>
<keyword evidence="8" id="KW-0547">Nucleotide-binding</keyword>
<comment type="cofactor">
    <cofactor evidence="1">
        <name>Mg(2+)</name>
        <dbReference type="ChEBI" id="CHEBI:18420"/>
    </cofactor>
</comment>